<dbReference type="PROSITE" id="PS51257">
    <property type="entry name" value="PROKAR_LIPOPROTEIN"/>
    <property type="match status" value="1"/>
</dbReference>
<dbReference type="EMBL" id="CP054301">
    <property type="protein sequence ID" value="QKK79402.1"/>
    <property type="molecule type" value="Genomic_DNA"/>
</dbReference>
<dbReference type="AlphaFoldDB" id="A0A859CU58"/>
<organism evidence="2 3">
    <name type="scientific">Marinomonas primoryensis</name>
    <dbReference type="NCBI Taxonomy" id="178399"/>
    <lineage>
        <taxon>Bacteria</taxon>
        <taxon>Pseudomonadati</taxon>
        <taxon>Pseudomonadota</taxon>
        <taxon>Gammaproteobacteria</taxon>
        <taxon>Oceanospirillales</taxon>
        <taxon>Oceanospirillaceae</taxon>
        <taxon>Marinomonas</taxon>
    </lineage>
</organism>
<keyword evidence="1 2" id="KW-0812">Transmembrane</keyword>
<proteinExistence type="predicted"/>
<reference evidence="2 3" key="1">
    <citation type="submission" date="2020-06" db="EMBL/GenBank/DDBJ databases">
        <authorList>
            <person name="Voronona O.L."/>
            <person name="Aksenova E.I."/>
            <person name="Kunda M.S."/>
            <person name="Semenov A.N."/>
            <person name="Ryzhova N."/>
        </authorList>
    </citation>
    <scope>NUCLEOTIDE SEQUENCE [LARGE SCALE GENOMIC DNA]</scope>
    <source>
        <strain evidence="2 3">MPKMM3633</strain>
    </source>
</reference>
<keyword evidence="1" id="KW-0472">Membrane</keyword>
<name>A0A859CU58_9GAMM</name>
<accession>A0A859CU58</accession>
<evidence type="ECO:0000313" key="3">
    <source>
        <dbReference type="Proteomes" id="UP000509371"/>
    </source>
</evidence>
<dbReference type="Proteomes" id="UP000509371">
    <property type="component" value="Chromosome"/>
</dbReference>
<keyword evidence="1" id="KW-1133">Transmembrane helix</keyword>
<evidence type="ECO:0000313" key="2">
    <source>
        <dbReference type="EMBL" id="QKK79402.1"/>
    </source>
</evidence>
<feature type="transmembrane region" description="Helical" evidence="1">
    <location>
        <begin position="26"/>
        <end position="52"/>
    </location>
</feature>
<evidence type="ECO:0000256" key="1">
    <source>
        <dbReference type="SAM" id="Phobius"/>
    </source>
</evidence>
<dbReference type="KEGG" id="mpri:MP3633_0666"/>
<sequence>MFLLIAKDSFLYFPFFLWRLTFEPPLFFVLLFSSCFLLPYFPEILYAVFLLFRRA</sequence>
<gene>
    <name evidence="2" type="ORF">MP3633_0666</name>
</gene>
<protein>
    <submittedName>
        <fullName evidence="2">Putative transmembrane protein</fullName>
    </submittedName>
</protein>